<dbReference type="PROSITE" id="PS00027">
    <property type="entry name" value="HOMEOBOX_1"/>
    <property type="match status" value="1"/>
</dbReference>
<dbReference type="GO" id="GO:0030154">
    <property type="term" value="P:cell differentiation"/>
    <property type="evidence" value="ECO:0007669"/>
    <property type="project" value="TreeGrafter"/>
</dbReference>
<dbReference type="InterPro" id="IPR009057">
    <property type="entry name" value="Homeodomain-like_sf"/>
</dbReference>
<reference evidence="9" key="2">
    <citation type="submission" date="2025-09" db="UniProtKB">
        <authorList>
            <consortium name="Ensembl"/>
        </authorList>
    </citation>
    <scope>IDENTIFICATION</scope>
</reference>
<protein>
    <recommendedName>
        <fullName evidence="8">Homeobox domain-containing protein</fullName>
    </recommendedName>
</protein>
<dbReference type="PROSITE" id="PS50071">
    <property type="entry name" value="HOMEOBOX_2"/>
    <property type="match status" value="1"/>
</dbReference>
<dbReference type="SUPFAM" id="SSF46689">
    <property type="entry name" value="Homeodomain-like"/>
    <property type="match status" value="1"/>
</dbReference>
<dbReference type="GO" id="GO:0005634">
    <property type="term" value="C:nucleus"/>
    <property type="evidence" value="ECO:0007669"/>
    <property type="project" value="UniProtKB-SubCell"/>
</dbReference>
<keyword evidence="4 5" id="KW-0539">Nucleus</keyword>
<evidence type="ECO:0000313" key="9">
    <source>
        <dbReference type="Ensembl" id="ENSVKKP00000019913.1"/>
    </source>
</evidence>
<evidence type="ECO:0000256" key="3">
    <source>
        <dbReference type="ARBA" id="ARBA00023155"/>
    </source>
</evidence>
<dbReference type="InterPro" id="IPR020479">
    <property type="entry name" value="HD_metazoa"/>
</dbReference>
<evidence type="ECO:0000256" key="6">
    <source>
        <dbReference type="RuleBase" id="RU000682"/>
    </source>
</evidence>
<accession>A0A8D2LD94</accession>
<evidence type="ECO:0000256" key="5">
    <source>
        <dbReference type="PROSITE-ProRule" id="PRU00108"/>
    </source>
</evidence>
<dbReference type="SMART" id="SM00389">
    <property type="entry name" value="HOX"/>
    <property type="match status" value="1"/>
</dbReference>
<dbReference type="PRINTS" id="PR00024">
    <property type="entry name" value="HOMEOBOX"/>
</dbReference>
<dbReference type="Gene3D" id="1.10.10.60">
    <property type="entry name" value="Homeodomain-like"/>
    <property type="match status" value="1"/>
</dbReference>
<feature type="domain" description="Homeobox" evidence="8">
    <location>
        <begin position="43"/>
        <end position="86"/>
    </location>
</feature>
<keyword evidence="2 5" id="KW-0238">DNA-binding</keyword>
<evidence type="ECO:0000313" key="10">
    <source>
        <dbReference type="Proteomes" id="UP000694545"/>
    </source>
</evidence>
<evidence type="ECO:0000256" key="7">
    <source>
        <dbReference type="SAM" id="MobiDB-lite"/>
    </source>
</evidence>
<evidence type="ECO:0000256" key="4">
    <source>
        <dbReference type="ARBA" id="ARBA00023242"/>
    </source>
</evidence>
<dbReference type="GO" id="GO:0000978">
    <property type="term" value="F:RNA polymerase II cis-regulatory region sequence-specific DNA binding"/>
    <property type="evidence" value="ECO:0007669"/>
    <property type="project" value="TreeGrafter"/>
</dbReference>
<keyword evidence="10" id="KW-1185">Reference proteome</keyword>
<name>A0A8D2LD94_VARKO</name>
<feature type="DNA-binding region" description="Homeobox" evidence="5">
    <location>
        <begin position="45"/>
        <end position="87"/>
    </location>
</feature>
<evidence type="ECO:0000256" key="2">
    <source>
        <dbReference type="ARBA" id="ARBA00023125"/>
    </source>
</evidence>
<comment type="subcellular location">
    <subcellularLocation>
        <location evidence="1 5 6">Nucleus</location>
    </subcellularLocation>
</comment>
<feature type="region of interest" description="Disordered" evidence="7">
    <location>
        <begin position="162"/>
        <end position="185"/>
    </location>
</feature>
<evidence type="ECO:0000259" key="8">
    <source>
        <dbReference type="PROSITE" id="PS50071"/>
    </source>
</evidence>
<dbReference type="InterPro" id="IPR001356">
    <property type="entry name" value="HD"/>
</dbReference>
<dbReference type="InterPro" id="IPR017970">
    <property type="entry name" value="Homeobox_CS"/>
</dbReference>
<dbReference type="InterPro" id="IPR050394">
    <property type="entry name" value="Homeobox_NK-like"/>
</dbReference>
<organism evidence="9 10">
    <name type="scientific">Varanus komodoensis</name>
    <name type="common">Komodo dragon</name>
    <dbReference type="NCBI Taxonomy" id="61221"/>
    <lineage>
        <taxon>Eukaryota</taxon>
        <taxon>Metazoa</taxon>
        <taxon>Chordata</taxon>
        <taxon>Craniata</taxon>
        <taxon>Vertebrata</taxon>
        <taxon>Euteleostomi</taxon>
        <taxon>Lepidosauria</taxon>
        <taxon>Squamata</taxon>
        <taxon>Bifurcata</taxon>
        <taxon>Unidentata</taxon>
        <taxon>Episquamata</taxon>
        <taxon>Toxicofera</taxon>
        <taxon>Anguimorpha</taxon>
        <taxon>Paleoanguimorpha</taxon>
        <taxon>Varanoidea</taxon>
        <taxon>Varanidae</taxon>
        <taxon>Varanus</taxon>
    </lineage>
</organism>
<dbReference type="Ensembl" id="ENSVKKT00000020400.1">
    <property type="protein sequence ID" value="ENSVKKP00000019913.1"/>
    <property type="gene ID" value="ENSVKKG00000013469.1"/>
</dbReference>
<dbReference type="GO" id="GO:0000981">
    <property type="term" value="F:DNA-binding transcription factor activity, RNA polymerase II-specific"/>
    <property type="evidence" value="ECO:0007669"/>
    <property type="project" value="InterPro"/>
</dbReference>
<evidence type="ECO:0000256" key="1">
    <source>
        <dbReference type="ARBA" id="ARBA00004123"/>
    </source>
</evidence>
<dbReference type="CDD" id="cd00086">
    <property type="entry name" value="homeodomain"/>
    <property type="match status" value="1"/>
</dbReference>
<keyword evidence="3 5" id="KW-0371">Homeobox</keyword>
<dbReference type="Proteomes" id="UP000694545">
    <property type="component" value="Unplaced"/>
</dbReference>
<sequence length="200" mass="22011">SHPLLGANLSTEGAFCTPLDALAAPEHCLFSLRKPQVLFSQMLERCFRHQRYLSTQEREHLASFLNLTSTQVKIWFQNRRCKSKRQHQEKGSWGLSPTHPRPSLLPRRVVVPVLVRNGRACFRGAHAPGSQAITPPATHFAPFCHNPWKGSYSWHHAGLSSVESGGPGPASQAAGGPWGHLQAAPLQPGSRALLPMHSWG</sequence>
<dbReference type="AlphaFoldDB" id="A0A8D2LD94"/>
<dbReference type="PANTHER" id="PTHR24340">
    <property type="entry name" value="HOMEOBOX PROTEIN NKX"/>
    <property type="match status" value="1"/>
</dbReference>
<proteinExistence type="predicted"/>
<reference evidence="9" key="1">
    <citation type="submission" date="2025-08" db="UniProtKB">
        <authorList>
            <consortium name="Ensembl"/>
        </authorList>
    </citation>
    <scope>IDENTIFICATION</scope>
</reference>
<dbReference type="Pfam" id="PF00046">
    <property type="entry name" value="Homeodomain"/>
    <property type="match status" value="1"/>
</dbReference>